<dbReference type="PROSITE" id="PS50943">
    <property type="entry name" value="HTH_CROC1"/>
    <property type="match status" value="1"/>
</dbReference>
<organism evidence="2">
    <name type="scientific">Myoviridae sp. ct5Tq8</name>
    <dbReference type="NCBI Taxonomy" id="2826612"/>
    <lineage>
        <taxon>Viruses</taxon>
        <taxon>Duplodnaviria</taxon>
        <taxon>Heunggongvirae</taxon>
        <taxon>Uroviricota</taxon>
        <taxon>Caudoviricetes</taxon>
    </lineage>
</organism>
<dbReference type="InterPro" id="IPR001387">
    <property type="entry name" value="Cro/C1-type_HTH"/>
</dbReference>
<dbReference type="CDD" id="cd00093">
    <property type="entry name" value="HTH_XRE"/>
    <property type="match status" value="1"/>
</dbReference>
<dbReference type="EMBL" id="BK015138">
    <property type="protein sequence ID" value="DAD92496.1"/>
    <property type="molecule type" value="Genomic_DNA"/>
</dbReference>
<dbReference type="InterPro" id="IPR010982">
    <property type="entry name" value="Lambda_DNA-bd_dom_sf"/>
</dbReference>
<protein>
    <recommendedName>
        <fullName evidence="1">HTH cro/C1-type domain-containing protein</fullName>
    </recommendedName>
</protein>
<reference evidence="2" key="1">
    <citation type="journal article" date="2021" name="Proc. Natl. Acad. Sci. U.S.A.">
        <title>A Catalog of Tens of Thousands of Viruses from Human Metagenomes Reveals Hidden Associations with Chronic Diseases.</title>
        <authorList>
            <person name="Tisza M.J."/>
            <person name="Buck C.B."/>
        </authorList>
    </citation>
    <scope>NUCLEOTIDE SEQUENCE</scope>
    <source>
        <strain evidence="2">Ct5Tq8</strain>
    </source>
</reference>
<dbReference type="SUPFAM" id="SSF47413">
    <property type="entry name" value="lambda repressor-like DNA-binding domains"/>
    <property type="match status" value="1"/>
</dbReference>
<dbReference type="InterPro" id="IPR008003">
    <property type="entry name" value="DUF739"/>
</dbReference>
<accession>A0A8S5NE51</accession>
<proteinExistence type="predicted"/>
<evidence type="ECO:0000259" key="1">
    <source>
        <dbReference type="PROSITE" id="PS50943"/>
    </source>
</evidence>
<feature type="domain" description="HTH cro/C1-type" evidence="1">
    <location>
        <begin position="18"/>
        <end position="62"/>
    </location>
</feature>
<evidence type="ECO:0000313" key="2">
    <source>
        <dbReference type="EMBL" id="DAD92496.1"/>
    </source>
</evidence>
<name>A0A8S5NE51_9CAUD</name>
<dbReference type="Gene3D" id="1.10.260.40">
    <property type="entry name" value="lambda repressor-like DNA-binding domains"/>
    <property type="match status" value="1"/>
</dbReference>
<dbReference type="GO" id="GO:0003677">
    <property type="term" value="F:DNA binding"/>
    <property type="evidence" value="ECO:0007669"/>
    <property type="project" value="InterPro"/>
</dbReference>
<sequence>MEWKYDKLRGKIKEVCGTQDVFAEKLGIGRVSLSQRLNNQLEFSQDEIFKSCEVLGIDFSEMPAYFFTLNV</sequence>
<dbReference type="Pfam" id="PF05339">
    <property type="entry name" value="DUF739"/>
    <property type="match status" value="1"/>
</dbReference>